<dbReference type="STRING" id="1336235.GCA_000518785_00546"/>
<dbReference type="EMBL" id="UEYP01000008">
    <property type="protein sequence ID" value="SSC68641.1"/>
    <property type="molecule type" value="Genomic_DNA"/>
</dbReference>
<dbReference type="SUPFAM" id="SSF46689">
    <property type="entry name" value="Homeodomain-like"/>
    <property type="match status" value="1"/>
</dbReference>
<gene>
    <name evidence="7" type="ORF">RHIZ70_4349</name>
</gene>
<dbReference type="PANTHER" id="PTHR30055">
    <property type="entry name" value="HTH-TYPE TRANSCRIPTIONAL REGULATOR RUTR"/>
    <property type="match status" value="1"/>
</dbReference>
<dbReference type="GO" id="GO:0003700">
    <property type="term" value="F:DNA-binding transcription factor activity"/>
    <property type="evidence" value="ECO:0007669"/>
    <property type="project" value="TreeGrafter"/>
</dbReference>
<dbReference type="InterPro" id="IPR050109">
    <property type="entry name" value="HTH-type_TetR-like_transc_reg"/>
</dbReference>
<feature type="domain" description="HTH tetR-type" evidence="6">
    <location>
        <begin position="7"/>
        <end position="67"/>
    </location>
</feature>
<evidence type="ECO:0000256" key="4">
    <source>
        <dbReference type="ARBA" id="ARBA00023163"/>
    </source>
</evidence>
<dbReference type="InterPro" id="IPR009057">
    <property type="entry name" value="Homeodomain-like_sf"/>
</dbReference>
<name>A0A376ALF1_9HYPH</name>
<keyword evidence="4" id="KW-0804">Transcription</keyword>
<dbReference type="InterPro" id="IPR039538">
    <property type="entry name" value="BetI_C"/>
</dbReference>
<dbReference type="RefSeq" id="WP_181904038.1">
    <property type="nucleotide sequence ID" value="NZ_UEYP01000008.1"/>
</dbReference>
<dbReference type="Pfam" id="PF00440">
    <property type="entry name" value="TetR_N"/>
    <property type="match status" value="1"/>
</dbReference>
<keyword evidence="1" id="KW-0678">Repressor</keyword>
<dbReference type="PANTHER" id="PTHR30055:SF240">
    <property type="entry name" value="HTH-TYPE TRANSCRIPTIONAL REGULATOR ACRR"/>
    <property type="match status" value="1"/>
</dbReference>
<evidence type="ECO:0000313" key="8">
    <source>
        <dbReference type="Proteomes" id="UP000254764"/>
    </source>
</evidence>
<dbReference type="AlphaFoldDB" id="A0A376ALF1"/>
<evidence type="ECO:0000256" key="3">
    <source>
        <dbReference type="ARBA" id="ARBA00023125"/>
    </source>
</evidence>
<organism evidence="7 8">
    <name type="scientific">Ciceribacter selenitireducens ATCC BAA-1503</name>
    <dbReference type="NCBI Taxonomy" id="1336235"/>
    <lineage>
        <taxon>Bacteria</taxon>
        <taxon>Pseudomonadati</taxon>
        <taxon>Pseudomonadota</taxon>
        <taxon>Alphaproteobacteria</taxon>
        <taxon>Hyphomicrobiales</taxon>
        <taxon>Rhizobiaceae</taxon>
        <taxon>Ciceribacter</taxon>
    </lineage>
</organism>
<sequence>MVRKTADERKDEILRAALRLADELGPDRLTTNAVAEAVGLTQPGIFRHFPTKTVLWQAVAADIADRLQAAWGEAQASSATPEGRIVALVDAQLALIEANPAIPAILFSRELRVENDVLRQSFVGLMTAFHGILAGELAAARDAGTVRQDLDPADGAVLLISLVQGLAMRWSLGGRGFALRPEGARLLTVQMALFLGSAIEGKQS</sequence>
<keyword evidence="3 5" id="KW-0238">DNA-binding</keyword>
<keyword evidence="8" id="KW-1185">Reference proteome</keyword>
<dbReference type="PROSITE" id="PS50977">
    <property type="entry name" value="HTH_TETR_2"/>
    <property type="match status" value="1"/>
</dbReference>
<evidence type="ECO:0000256" key="5">
    <source>
        <dbReference type="PROSITE-ProRule" id="PRU00335"/>
    </source>
</evidence>
<dbReference type="PRINTS" id="PR00455">
    <property type="entry name" value="HTHTETR"/>
</dbReference>
<evidence type="ECO:0000256" key="2">
    <source>
        <dbReference type="ARBA" id="ARBA00023015"/>
    </source>
</evidence>
<evidence type="ECO:0000259" key="6">
    <source>
        <dbReference type="PROSITE" id="PS50977"/>
    </source>
</evidence>
<dbReference type="Gene3D" id="1.10.357.10">
    <property type="entry name" value="Tetracycline Repressor, domain 2"/>
    <property type="match status" value="1"/>
</dbReference>
<dbReference type="GO" id="GO:0000976">
    <property type="term" value="F:transcription cis-regulatory region binding"/>
    <property type="evidence" value="ECO:0007669"/>
    <property type="project" value="TreeGrafter"/>
</dbReference>
<dbReference type="InterPro" id="IPR036271">
    <property type="entry name" value="Tet_transcr_reg_TetR-rel_C_sf"/>
</dbReference>
<dbReference type="InterPro" id="IPR023772">
    <property type="entry name" value="DNA-bd_HTH_TetR-type_CS"/>
</dbReference>
<feature type="DNA-binding region" description="H-T-H motif" evidence="5">
    <location>
        <begin position="30"/>
        <end position="49"/>
    </location>
</feature>
<protein>
    <recommendedName>
        <fullName evidence="6">HTH tetR-type domain-containing protein</fullName>
    </recommendedName>
</protein>
<reference evidence="8" key="1">
    <citation type="submission" date="2018-07" db="EMBL/GenBank/DDBJ databases">
        <authorList>
            <person name="Peiro R."/>
            <person name="Begona"/>
            <person name="Cbmso G."/>
            <person name="Lopez M."/>
            <person name="Gonzalez S."/>
        </authorList>
    </citation>
    <scope>NUCLEOTIDE SEQUENCE [LARGE SCALE GENOMIC DNA]</scope>
</reference>
<dbReference type="InterPro" id="IPR001647">
    <property type="entry name" value="HTH_TetR"/>
</dbReference>
<evidence type="ECO:0000313" key="7">
    <source>
        <dbReference type="EMBL" id="SSC68641.1"/>
    </source>
</evidence>
<evidence type="ECO:0000256" key="1">
    <source>
        <dbReference type="ARBA" id="ARBA00022491"/>
    </source>
</evidence>
<dbReference type="SUPFAM" id="SSF48498">
    <property type="entry name" value="Tetracyclin repressor-like, C-terminal domain"/>
    <property type="match status" value="1"/>
</dbReference>
<dbReference type="Pfam" id="PF13977">
    <property type="entry name" value="TetR_C_6"/>
    <property type="match status" value="1"/>
</dbReference>
<dbReference type="Proteomes" id="UP000254764">
    <property type="component" value="Unassembled WGS sequence"/>
</dbReference>
<accession>A0A376ALF1</accession>
<proteinExistence type="predicted"/>
<dbReference type="PROSITE" id="PS01081">
    <property type="entry name" value="HTH_TETR_1"/>
    <property type="match status" value="1"/>
</dbReference>
<keyword evidence="2" id="KW-0805">Transcription regulation</keyword>